<dbReference type="PANTHER" id="PTHR12049">
    <property type="entry name" value="PROTEIN ARGININE METHYLTRANSFERASE NDUFAF7, MITOCHONDRIAL"/>
    <property type="match status" value="1"/>
</dbReference>
<keyword evidence="1" id="KW-0489">Methyltransferase</keyword>
<dbReference type="Pfam" id="PF02636">
    <property type="entry name" value="Methyltransf_28"/>
    <property type="match status" value="1"/>
</dbReference>
<dbReference type="EMBL" id="DRMS01000289">
    <property type="protein sequence ID" value="HFC92688.1"/>
    <property type="molecule type" value="Genomic_DNA"/>
</dbReference>
<protein>
    <recommendedName>
        <fullName evidence="4">SAM-dependent methyltransferase</fullName>
    </recommendedName>
</protein>
<gene>
    <name evidence="3" type="ORF">ENJ51_07735</name>
</gene>
<dbReference type="PANTHER" id="PTHR12049:SF7">
    <property type="entry name" value="PROTEIN ARGININE METHYLTRANSFERASE NDUFAF7, MITOCHONDRIAL"/>
    <property type="match status" value="1"/>
</dbReference>
<name>A0A7V2T355_LEUMU</name>
<dbReference type="SUPFAM" id="SSF53335">
    <property type="entry name" value="S-adenosyl-L-methionine-dependent methyltransferases"/>
    <property type="match status" value="1"/>
</dbReference>
<dbReference type="Gene3D" id="3.40.50.12710">
    <property type="match status" value="1"/>
</dbReference>
<organism evidence="3">
    <name type="scientific">Leucothrix mucor</name>
    <dbReference type="NCBI Taxonomy" id="45248"/>
    <lineage>
        <taxon>Bacteria</taxon>
        <taxon>Pseudomonadati</taxon>
        <taxon>Pseudomonadota</taxon>
        <taxon>Gammaproteobacteria</taxon>
        <taxon>Thiotrichales</taxon>
        <taxon>Thiotrichaceae</taxon>
        <taxon>Leucothrix</taxon>
    </lineage>
</organism>
<reference evidence="3" key="1">
    <citation type="journal article" date="2020" name="mSystems">
        <title>Genome- and Community-Level Interaction Insights into Carbon Utilization and Element Cycling Functions of Hydrothermarchaeota in Hydrothermal Sediment.</title>
        <authorList>
            <person name="Zhou Z."/>
            <person name="Liu Y."/>
            <person name="Xu W."/>
            <person name="Pan J."/>
            <person name="Luo Z.H."/>
            <person name="Li M."/>
        </authorList>
    </citation>
    <scope>NUCLEOTIDE SEQUENCE [LARGE SCALE GENOMIC DNA]</scope>
    <source>
        <strain evidence="3">HyVt-493</strain>
    </source>
</reference>
<dbReference type="Proteomes" id="UP000885750">
    <property type="component" value="Unassembled WGS sequence"/>
</dbReference>
<evidence type="ECO:0000256" key="2">
    <source>
        <dbReference type="ARBA" id="ARBA00022679"/>
    </source>
</evidence>
<dbReference type="InterPro" id="IPR003788">
    <property type="entry name" value="NDUFAF7"/>
</dbReference>
<evidence type="ECO:0000313" key="3">
    <source>
        <dbReference type="EMBL" id="HFC92688.1"/>
    </source>
</evidence>
<keyword evidence="2" id="KW-0808">Transferase</keyword>
<sequence>MKFTTKLPTPSDDALAHSQKLQHKIRDVIDENNGSISFRRYMEMALYQQGLGYYVAGARKIGQSGDFITAPEISPLFSQCLASQCQQILAQLKQGDILELGAGSGLMAAHILLELEKQSSLPRHYYILDVSPELKQRQKETIEALAPHLLMHVSWLDNLPDAFIGIILANEVLDAMPVDVFTLHKEQCFEHRVIWQEDRLLEQLNPANADLVNAVADLNLGKMESPYTSEINQNLSGWFETLSACLSQGVAILVDYGYTASEYYHPDRTKGTLICHFQHHVNESPLHYPGLQDITANVDFTAVAKCADKAGFSVSGFTSQAAFLAGNQLETFFMRALDESPEKQYELAQQVRLLSLPSEMGERFKVIALSKECVLDLNGFSVTDQRYRL</sequence>
<dbReference type="GO" id="GO:0035243">
    <property type="term" value="F:protein-arginine omega-N symmetric methyltransferase activity"/>
    <property type="evidence" value="ECO:0007669"/>
    <property type="project" value="TreeGrafter"/>
</dbReference>
<comment type="caution">
    <text evidence="3">The sequence shown here is derived from an EMBL/GenBank/DDBJ whole genome shotgun (WGS) entry which is preliminary data.</text>
</comment>
<dbReference type="InterPro" id="IPR029063">
    <property type="entry name" value="SAM-dependent_MTases_sf"/>
</dbReference>
<evidence type="ECO:0000256" key="1">
    <source>
        <dbReference type="ARBA" id="ARBA00022603"/>
    </source>
</evidence>
<accession>A0A7V2T355</accession>
<proteinExistence type="predicted"/>
<dbReference type="InterPro" id="IPR038375">
    <property type="entry name" value="NDUFAF7_sf"/>
</dbReference>
<dbReference type="AlphaFoldDB" id="A0A7V2T355"/>
<dbReference type="GO" id="GO:0032259">
    <property type="term" value="P:methylation"/>
    <property type="evidence" value="ECO:0007669"/>
    <property type="project" value="UniProtKB-KW"/>
</dbReference>
<evidence type="ECO:0008006" key="4">
    <source>
        <dbReference type="Google" id="ProtNLM"/>
    </source>
</evidence>